<sequence length="86" mass="9812">MNNMTLFQQKVYGAVKRIPQGKVLTYKQVAEKIGKPNSFRAVGNALNKNYDSKMPCHRVARSDGKLEEYNRGISEKIKLLKKEKAI</sequence>
<proteinExistence type="predicted"/>
<dbReference type="PANTHER" id="PTHR10815">
    <property type="entry name" value="METHYLATED-DNA--PROTEIN-CYSTEINE METHYLTRANSFERASE"/>
    <property type="match status" value="1"/>
</dbReference>
<dbReference type="NCBIfam" id="TIGR00589">
    <property type="entry name" value="ogt"/>
    <property type="match status" value="1"/>
</dbReference>
<feature type="domain" description="Methylated-DNA-[protein]-cysteine S-methyltransferase DNA binding" evidence="2">
    <location>
        <begin position="7"/>
        <end position="84"/>
    </location>
</feature>
<dbReference type="AlphaFoldDB" id="A0A1G2HYR0"/>
<dbReference type="Pfam" id="PF01035">
    <property type="entry name" value="DNA_binding_1"/>
    <property type="match status" value="1"/>
</dbReference>
<evidence type="ECO:0000259" key="2">
    <source>
        <dbReference type="Pfam" id="PF01035"/>
    </source>
</evidence>
<evidence type="ECO:0000256" key="1">
    <source>
        <dbReference type="ARBA" id="ARBA00022763"/>
    </source>
</evidence>
<comment type="caution">
    <text evidence="3">The sequence shown here is derived from an EMBL/GenBank/DDBJ whole genome shotgun (WGS) entry which is preliminary data.</text>
</comment>
<organism evidence="3 4">
    <name type="scientific">Candidatus Staskawiczbacteria bacterium RIFCSPHIGHO2_02_FULL_34_10</name>
    <dbReference type="NCBI Taxonomy" id="1802205"/>
    <lineage>
        <taxon>Bacteria</taxon>
        <taxon>Candidatus Staskawicziibacteriota</taxon>
    </lineage>
</organism>
<dbReference type="SUPFAM" id="SSF46767">
    <property type="entry name" value="Methylated DNA-protein cysteine methyltransferase, C-terminal domain"/>
    <property type="match status" value="1"/>
</dbReference>
<protein>
    <recommendedName>
        <fullName evidence="2">Methylated-DNA-[protein]-cysteine S-methyltransferase DNA binding domain-containing protein</fullName>
    </recommendedName>
</protein>
<evidence type="ECO:0000313" key="4">
    <source>
        <dbReference type="Proteomes" id="UP000178380"/>
    </source>
</evidence>
<accession>A0A1G2HYR0</accession>
<reference evidence="3 4" key="1">
    <citation type="journal article" date="2016" name="Nat. Commun.">
        <title>Thousands of microbial genomes shed light on interconnected biogeochemical processes in an aquifer system.</title>
        <authorList>
            <person name="Anantharaman K."/>
            <person name="Brown C.T."/>
            <person name="Hug L.A."/>
            <person name="Sharon I."/>
            <person name="Castelle C.J."/>
            <person name="Probst A.J."/>
            <person name="Thomas B.C."/>
            <person name="Singh A."/>
            <person name="Wilkins M.J."/>
            <person name="Karaoz U."/>
            <person name="Brodie E.L."/>
            <person name="Williams K.H."/>
            <person name="Hubbard S.S."/>
            <person name="Banfield J.F."/>
        </authorList>
    </citation>
    <scope>NUCLEOTIDE SEQUENCE [LARGE SCALE GENOMIC DNA]</scope>
</reference>
<dbReference type="GO" id="GO:0006281">
    <property type="term" value="P:DNA repair"/>
    <property type="evidence" value="ECO:0007669"/>
    <property type="project" value="InterPro"/>
</dbReference>
<dbReference type="GO" id="GO:0003824">
    <property type="term" value="F:catalytic activity"/>
    <property type="evidence" value="ECO:0007669"/>
    <property type="project" value="InterPro"/>
</dbReference>
<gene>
    <name evidence="3" type="ORF">A3C58_02255</name>
</gene>
<evidence type="ECO:0000313" key="3">
    <source>
        <dbReference type="EMBL" id="OGZ67549.1"/>
    </source>
</evidence>
<name>A0A1G2HYR0_9BACT</name>
<keyword evidence="1" id="KW-0227">DNA damage</keyword>
<dbReference type="InterPro" id="IPR036388">
    <property type="entry name" value="WH-like_DNA-bd_sf"/>
</dbReference>
<dbReference type="PANTHER" id="PTHR10815:SF13">
    <property type="entry name" value="METHYLATED-DNA--PROTEIN-CYSTEINE METHYLTRANSFERASE"/>
    <property type="match status" value="1"/>
</dbReference>
<dbReference type="Gene3D" id="1.10.10.10">
    <property type="entry name" value="Winged helix-like DNA-binding domain superfamily/Winged helix DNA-binding domain"/>
    <property type="match status" value="1"/>
</dbReference>
<dbReference type="InterPro" id="IPR036217">
    <property type="entry name" value="MethylDNA_cys_MeTrfase_DNAb"/>
</dbReference>
<dbReference type="EMBL" id="MHOR01000007">
    <property type="protein sequence ID" value="OGZ67549.1"/>
    <property type="molecule type" value="Genomic_DNA"/>
</dbReference>
<dbReference type="Proteomes" id="UP000178380">
    <property type="component" value="Unassembled WGS sequence"/>
</dbReference>
<dbReference type="STRING" id="1802205.A3C58_02255"/>
<dbReference type="CDD" id="cd06445">
    <property type="entry name" value="ATase"/>
    <property type="match status" value="1"/>
</dbReference>
<dbReference type="InterPro" id="IPR014048">
    <property type="entry name" value="MethylDNA_cys_MeTrfase_DNA-bd"/>
</dbReference>